<evidence type="ECO:0000313" key="3">
    <source>
        <dbReference type="Proteomes" id="UP001341840"/>
    </source>
</evidence>
<keyword evidence="3" id="KW-1185">Reference proteome</keyword>
<name>A0ABU6T630_9FABA</name>
<feature type="compositionally biased region" description="Acidic residues" evidence="1">
    <location>
        <begin position="1"/>
        <end position="25"/>
    </location>
</feature>
<reference evidence="2 3" key="1">
    <citation type="journal article" date="2023" name="Plants (Basel)">
        <title>Bridging the Gap: Combining Genomics and Transcriptomics Approaches to Understand Stylosanthes scabra, an Orphan Legume from the Brazilian Caatinga.</title>
        <authorList>
            <person name="Ferreira-Neto J.R.C."/>
            <person name="da Silva M.D."/>
            <person name="Binneck E."/>
            <person name="de Melo N.F."/>
            <person name="da Silva R.H."/>
            <person name="de Melo A.L.T.M."/>
            <person name="Pandolfi V."/>
            <person name="Bustamante F.O."/>
            <person name="Brasileiro-Vidal A.C."/>
            <person name="Benko-Iseppon A.M."/>
        </authorList>
    </citation>
    <scope>NUCLEOTIDE SEQUENCE [LARGE SCALE GENOMIC DNA]</scope>
    <source>
        <tissue evidence="2">Leaves</tissue>
    </source>
</reference>
<accession>A0ABU6T630</accession>
<feature type="compositionally biased region" description="Polar residues" evidence="1">
    <location>
        <begin position="87"/>
        <end position="105"/>
    </location>
</feature>
<organism evidence="2 3">
    <name type="scientific">Stylosanthes scabra</name>
    <dbReference type="NCBI Taxonomy" id="79078"/>
    <lineage>
        <taxon>Eukaryota</taxon>
        <taxon>Viridiplantae</taxon>
        <taxon>Streptophyta</taxon>
        <taxon>Embryophyta</taxon>
        <taxon>Tracheophyta</taxon>
        <taxon>Spermatophyta</taxon>
        <taxon>Magnoliopsida</taxon>
        <taxon>eudicotyledons</taxon>
        <taxon>Gunneridae</taxon>
        <taxon>Pentapetalae</taxon>
        <taxon>rosids</taxon>
        <taxon>fabids</taxon>
        <taxon>Fabales</taxon>
        <taxon>Fabaceae</taxon>
        <taxon>Papilionoideae</taxon>
        <taxon>50 kb inversion clade</taxon>
        <taxon>dalbergioids sensu lato</taxon>
        <taxon>Dalbergieae</taxon>
        <taxon>Pterocarpus clade</taxon>
        <taxon>Stylosanthes</taxon>
    </lineage>
</organism>
<dbReference type="EMBL" id="JASCZI010090655">
    <property type="protein sequence ID" value="MED6144189.1"/>
    <property type="molecule type" value="Genomic_DNA"/>
</dbReference>
<sequence length="124" mass="13470">MDVEEEGMTEAMVEEELGTTEEGDDSPIPTDINVNYVAVLATRCYSFDPKIIINLHTSHIPRPTPTEDAGDHNTSPVEDSPTPTHPFASSLQPSQSTIQAPSNLANQVPINNEEIVLLVNTKTT</sequence>
<evidence type="ECO:0000313" key="2">
    <source>
        <dbReference type="EMBL" id="MED6144189.1"/>
    </source>
</evidence>
<proteinExistence type="predicted"/>
<protein>
    <submittedName>
        <fullName evidence="2">Uncharacterized protein</fullName>
    </submittedName>
</protein>
<gene>
    <name evidence="2" type="ORF">PIB30_013303</name>
</gene>
<comment type="caution">
    <text evidence="2">The sequence shown here is derived from an EMBL/GenBank/DDBJ whole genome shotgun (WGS) entry which is preliminary data.</text>
</comment>
<dbReference type="Proteomes" id="UP001341840">
    <property type="component" value="Unassembled WGS sequence"/>
</dbReference>
<evidence type="ECO:0000256" key="1">
    <source>
        <dbReference type="SAM" id="MobiDB-lite"/>
    </source>
</evidence>
<feature type="region of interest" description="Disordered" evidence="1">
    <location>
        <begin position="1"/>
        <end position="30"/>
    </location>
</feature>
<feature type="region of interest" description="Disordered" evidence="1">
    <location>
        <begin position="58"/>
        <end position="105"/>
    </location>
</feature>